<dbReference type="AlphaFoldDB" id="A0A4Z2IW29"/>
<name>A0A4Z2IW29_9TELE</name>
<dbReference type="EMBL" id="SRLO01000044">
    <property type="protein sequence ID" value="TNN81764.1"/>
    <property type="molecule type" value="Genomic_DNA"/>
</dbReference>
<keyword evidence="2" id="KW-1185">Reference proteome</keyword>
<dbReference type="Proteomes" id="UP000314294">
    <property type="component" value="Unassembled WGS sequence"/>
</dbReference>
<proteinExistence type="predicted"/>
<sequence>MVYKYFEQLRGGKQFDEFLREVADSGAEEHTGVEVRKNKVLSKKSLTRTRNSGEVILNAQDNETQVETMRSCAERLAIKAEEFLRAGLVRLEQHHLRGIT</sequence>
<reference evidence="1 2" key="1">
    <citation type="submission" date="2019-03" db="EMBL/GenBank/DDBJ databases">
        <title>First draft genome of Liparis tanakae, snailfish: a comprehensive survey of snailfish specific genes.</title>
        <authorList>
            <person name="Kim W."/>
            <person name="Song I."/>
            <person name="Jeong J.-H."/>
            <person name="Kim D."/>
            <person name="Kim S."/>
            <person name="Ryu S."/>
            <person name="Song J.Y."/>
            <person name="Lee S.K."/>
        </authorList>
    </citation>
    <scope>NUCLEOTIDE SEQUENCE [LARGE SCALE GENOMIC DNA]</scope>
    <source>
        <tissue evidence="1">Muscle</tissue>
    </source>
</reference>
<protein>
    <submittedName>
        <fullName evidence="1">Uncharacterized protein</fullName>
    </submittedName>
</protein>
<organism evidence="1 2">
    <name type="scientific">Liparis tanakae</name>
    <name type="common">Tanaka's snailfish</name>
    <dbReference type="NCBI Taxonomy" id="230148"/>
    <lineage>
        <taxon>Eukaryota</taxon>
        <taxon>Metazoa</taxon>
        <taxon>Chordata</taxon>
        <taxon>Craniata</taxon>
        <taxon>Vertebrata</taxon>
        <taxon>Euteleostomi</taxon>
        <taxon>Actinopterygii</taxon>
        <taxon>Neopterygii</taxon>
        <taxon>Teleostei</taxon>
        <taxon>Neoteleostei</taxon>
        <taxon>Acanthomorphata</taxon>
        <taxon>Eupercaria</taxon>
        <taxon>Perciformes</taxon>
        <taxon>Cottioidei</taxon>
        <taxon>Cottales</taxon>
        <taxon>Liparidae</taxon>
        <taxon>Liparis</taxon>
    </lineage>
</organism>
<gene>
    <name evidence="1" type="ORF">EYF80_007893</name>
</gene>
<accession>A0A4Z2IW29</accession>
<evidence type="ECO:0000313" key="1">
    <source>
        <dbReference type="EMBL" id="TNN81764.1"/>
    </source>
</evidence>
<evidence type="ECO:0000313" key="2">
    <source>
        <dbReference type="Proteomes" id="UP000314294"/>
    </source>
</evidence>
<comment type="caution">
    <text evidence="1">The sequence shown here is derived from an EMBL/GenBank/DDBJ whole genome shotgun (WGS) entry which is preliminary data.</text>
</comment>